<comment type="caution">
    <text evidence="1">The sequence shown here is derived from an EMBL/GenBank/DDBJ whole genome shotgun (WGS) entry which is preliminary data.</text>
</comment>
<dbReference type="RefSeq" id="WP_153972332.1">
    <property type="nucleotide sequence ID" value="NZ_JACRWE010000006.1"/>
</dbReference>
<accession>A0ABR7JS34</accession>
<gene>
    <name evidence="1" type="ORF">H8923_13200</name>
</gene>
<organism evidence="1 2">
    <name type="scientific">Romboutsia faecis</name>
    <dbReference type="NCBI Taxonomy" id="2764597"/>
    <lineage>
        <taxon>Bacteria</taxon>
        <taxon>Bacillati</taxon>
        <taxon>Bacillota</taxon>
        <taxon>Clostridia</taxon>
        <taxon>Peptostreptococcales</taxon>
        <taxon>Peptostreptococcaceae</taxon>
        <taxon>Romboutsia</taxon>
    </lineage>
</organism>
<keyword evidence="2" id="KW-1185">Reference proteome</keyword>
<sequence length="107" mass="12777">MNNKIYEKKEFMIFKVKEGYIAYNTRKNFQEGHTHLKHFEAAKTAIDLVINKKVPRSTDGYYLTSLIRLSEDEFYISKINELLETREQKGKKEKYYNPGYKLSKRSV</sequence>
<evidence type="ECO:0000313" key="1">
    <source>
        <dbReference type="EMBL" id="MBC5997723.1"/>
    </source>
</evidence>
<dbReference type="Proteomes" id="UP000609849">
    <property type="component" value="Unassembled WGS sequence"/>
</dbReference>
<dbReference type="EMBL" id="JACRWE010000006">
    <property type="protein sequence ID" value="MBC5997723.1"/>
    <property type="molecule type" value="Genomic_DNA"/>
</dbReference>
<name>A0ABR7JS34_9FIRM</name>
<reference evidence="1 2" key="1">
    <citation type="submission" date="2020-08" db="EMBL/GenBank/DDBJ databases">
        <authorList>
            <person name="Liu C."/>
            <person name="Sun Q."/>
        </authorList>
    </citation>
    <scope>NUCLEOTIDE SEQUENCE [LARGE SCALE GENOMIC DNA]</scope>
    <source>
        <strain evidence="1 2">NSJ-18</strain>
    </source>
</reference>
<proteinExistence type="predicted"/>
<evidence type="ECO:0000313" key="2">
    <source>
        <dbReference type="Proteomes" id="UP000609849"/>
    </source>
</evidence>
<protein>
    <submittedName>
        <fullName evidence="1">Uncharacterized protein</fullName>
    </submittedName>
</protein>